<feature type="compositionally biased region" description="Polar residues" evidence="1">
    <location>
        <begin position="1"/>
        <end position="10"/>
    </location>
</feature>
<feature type="compositionally biased region" description="Polar residues" evidence="1">
    <location>
        <begin position="569"/>
        <end position="581"/>
    </location>
</feature>
<feature type="compositionally biased region" description="Low complexity" evidence="1">
    <location>
        <begin position="293"/>
        <end position="312"/>
    </location>
</feature>
<sequence>MSTRQRTAATSRKDPHGLWRPSDSDSDRPHQTMASSQRHHVDKTAVAEGSRKHRSSRRADPSDPAPVQHHHHKSSSKERTSATQQSSSYGVPQAPQPSSHRTQDVYGDAYSLRAYIKKKTDKRSPRSSNEKFPVNDDPYGSYSGYPSRQDYATAASYAQPPASTNYYTTPADHKSRDPTSSSRHHRERDKDREKSSRRDAERSSTRDRPVETSEERRRRKEKEKEAAREQERSSKDRERRKEKEKSKTRETRTAVDHRQPDAASLYQTYAQPAAPAQRSADRLPSAYPDYGRAQQPQAVQATPAAAASAPWAGLTAGGRAASTHTPAPAGESGYPSASDREDPPLPIPPPGHRRDRSDSRTHRSRHQVLAQQAAQDSGISSSEQEQSGMERARRYASRGEQASTLGRGHSSGPSGSENERPPTIQKERRKHRTHGESSRHKSRTTHTDGQQPSGPTSSQEIASAWYQRHVRDGSSSKQAQASGDVPSRPPTTAPHDPVSAQSAMPPTVSIRAGQGPSDPHAGTMLPKIPSSTSVARQGELQASDRGYDGTSRSQAAAQYYQQSAGRQQDSALGQTTHTPATHESLRAYQQQAYATQSATRGQLAPTQGYPPTASHSRHAEANGVTASAMQGTQPLPDVVVRPPSAAPTYQDPYASRDTAGAAPPHLGVQSGGRLQVPPGDSRSRSTPAPSQPAGYSHATQANVQQASHPHTYGSSQQADASAYRPPTANTSGGAYYGSSHTKAASQDLHSRFPVYEDGTAHVQSTPAAGYGTQHTGVAYPSATQASYSRPSASTTQGQASASPKRNLTFPGATAPPRPPSVHINPSNYQGAGSYDPRSPKPPSMATITADAPSGRSHAHGAHGRESSGQSTHRPSPRYEQGAQLAADAGQAYATGHSPSRHHLPDPGRSPAAGHAVSAGSVSGTPRHSPSGRLQSHRNGSNDTITHAAPTKPSPSSTHHQQLPAQNASTTNLQAHAATRPDNASASRQPNASSGYPDHVRYRSPAPPGYPTAQPPSTAPNGAGTSHSQSYSTQTPNDYQYGRAPASASAAQTTYTSQYQQPPAQTHARTAQAGEYGNRVQDPPHSAPPTSTAMPAPSQRAPPRTAASPAPTVRPTRLTAVSSPPGKAPMPLQSAPPQPTRHQTYPAPAPPAHSRTVSDPQYAGKADYSTYPSASLGSRAQGQPKAAPGSAPPQPDVLLTPSSLAPSMLPQVTPTVPLDRTTSKTSVKDKDKDKRKGFFGISLFRSRSSPPKPREVEPPPSAAVREKRQRNVSQPSQPLSYMQAPAVGVKSPVAGTAPPQVAVAAAVSIPATSQPQHQPPSQPQTHTYTHAQTHPQAHPQAHSQSQLPPQPQPQPQHQPQHPPPPQYQHRPQHQRGNNSLQVPIAAPRPIAVSGERSPTGKMFTPFRLLSRKHRTVSAASVEAVEGTVINAMLTGGDSTRSSTVGRPSPPLRDPLTAAYEWRNREEYDQQLRGTVRRRRPGVTFDVGEEVPEDGRVPVQKSLKANLEEYEATLVPVQPSRQATA</sequence>
<evidence type="ECO:0000313" key="2">
    <source>
        <dbReference type="EMBL" id="OSC99046.1"/>
    </source>
</evidence>
<feature type="compositionally biased region" description="Low complexity" evidence="1">
    <location>
        <begin position="377"/>
        <end position="387"/>
    </location>
</feature>
<feature type="compositionally biased region" description="Low complexity" evidence="1">
    <location>
        <begin position="587"/>
        <end position="599"/>
    </location>
</feature>
<feature type="compositionally biased region" description="Polar residues" evidence="1">
    <location>
        <begin position="1199"/>
        <end position="1213"/>
    </location>
</feature>
<feature type="compositionally biased region" description="Polar residues" evidence="1">
    <location>
        <begin position="1169"/>
        <end position="1180"/>
    </location>
</feature>
<feature type="compositionally biased region" description="Low complexity" evidence="1">
    <location>
        <begin position="1337"/>
        <end position="1346"/>
    </location>
</feature>
<feature type="compositionally biased region" description="Basic and acidic residues" evidence="1">
    <location>
        <begin position="188"/>
        <end position="260"/>
    </location>
</feature>
<feature type="compositionally biased region" description="Pro residues" evidence="1">
    <location>
        <begin position="1347"/>
        <end position="1365"/>
    </location>
</feature>
<feature type="compositionally biased region" description="Polar residues" evidence="1">
    <location>
        <begin position="953"/>
        <end position="973"/>
    </location>
</feature>
<feature type="compositionally biased region" description="Polar residues" evidence="1">
    <location>
        <begin position="624"/>
        <end position="633"/>
    </location>
</feature>
<feature type="compositionally biased region" description="Polar residues" evidence="1">
    <location>
        <begin position="781"/>
        <end position="790"/>
    </location>
</feature>
<evidence type="ECO:0000256" key="1">
    <source>
        <dbReference type="SAM" id="MobiDB-lite"/>
    </source>
</evidence>
<dbReference type="STRING" id="1353009.A0A1Y2ID88"/>
<name>A0A1Y2ID88_TRAC3</name>
<feature type="compositionally biased region" description="Polar residues" evidence="1">
    <location>
        <begin position="447"/>
        <end position="461"/>
    </location>
</feature>
<proteinExistence type="predicted"/>
<organism evidence="2 3">
    <name type="scientific">Trametes coccinea (strain BRFM310)</name>
    <name type="common">Pycnoporus coccineus</name>
    <dbReference type="NCBI Taxonomy" id="1353009"/>
    <lineage>
        <taxon>Eukaryota</taxon>
        <taxon>Fungi</taxon>
        <taxon>Dikarya</taxon>
        <taxon>Basidiomycota</taxon>
        <taxon>Agaricomycotina</taxon>
        <taxon>Agaricomycetes</taxon>
        <taxon>Polyporales</taxon>
        <taxon>Polyporaceae</taxon>
        <taxon>Trametes</taxon>
    </lineage>
</organism>
<feature type="compositionally biased region" description="Low complexity" evidence="1">
    <location>
        <begin position="551"/>
        <end position="568"/>
    </location>
</feature>
<evidence type="ECO:0000313" key="3">
    <source>
        <dbReference type="Proteomes" id="UP000193067"/>
    </source>
</evidence>
<feature type="region of interest" description="Disordered" evidence="1">
    <location>
        <begin position="1307"/>
        <end position="1398"/>
    </location>
</feature>
<protein>
    <submittedName>
        <fullName evidence="2">Uncharacterized protein</fullName>
    </submittedName>
</protein>
<feature type="compositionally biased region" description="Polar residues" evidence="1">
    <location>
        <begin position="1270"/>
        <end position="1279"/>
    </location>
</feature>
<feature type="compositionally biased region" description="Low complexity" evidence="1">
    <location>
        <begin position="880"/>
        <end position="895"/>
    </location>
</feature>
<feature type="compositionally biased region" description="Low complexity" evidence="1">
    <location>
        <begin position="909"/>
        <end position="923"/>
    </location>
</feature>
<gene>
    <name evidence="2" type="ORF">PYCCODRAFT_1438658</name>
</gene>
<dbReference type="EMBL" id="KZ084131">
    <property type="protein sequence ID" value="OSC99046.1"/>
    <property type="molecule type" value="Genomic_DNA"/>
</dbReference>
<feature type="compositionally biased region" description="Polar residues" evidence="1">
    <location>
        <begin position="925"/>
        <end position="944"/>
    </location>
</feature>
<keyword evidence="3" id="KW-1185">Reference proteome</keyword>
<feature type="compositionally biased region" description="Low complexity" evidence="1">
    <location>
        <begin position="1043"/>
        <end position="1065"/>
    </location>
</feature>
<feature type="compositionally biased region" description="Polar residues" evidence="1">
    <location>
        <begin position="1018"/>
        <end position="1037"/>
    </location>
</feature>
<feature type="region of interest" description="Disordered" evidence="1">
    <location>
        <begin position="1"/>
        <end position="1279"/>
    </location>
</feature>
<feature type="compositionally biased region" description="Polar residues" evidence="1">
    <location>
        <begin position="697"/>
        <end position="719"/>
    </location>
</feature>
<feature type="compositionally biased region" description="Polar residues" evidence="1">
    <location>
        <begin position="727"/>
        <end position="744"/>
    </location>
</feature>
<reference evidence="2 3" key="1">
    <citation type="journal article" date="2015" name="Biotechnol. Biofuels">
        <title>Enhanced degradation of softwood versus hardwood by the white-rot fungus Pycnoporus coccineus.</title>
        <authorList>
            <person name="Couturier M."/>
            <person name="Navarro D."/>
            <person name="Chevret D."/>
            <person name="Henrissat B."/>
            <person name="Piumi F."/>
            <person name="Ruiz-Duenas F.J."/>
            <person name="Martinez A.T."/>
            <person name="Grigoriev I.V."/>
            <person name="Riley R."/>
            <person name="Lipzen A."/>
            <person name="Berrin J.G."/>
            <person name="Master E.R."/>
            <person name="Rosso M.N."/>
        </authorList>
    </citation>
    <scope>NUCLEOTIDE SEQUENCE [LARGE SCALE GENOMIC DNA]</scope>
    <source>
        <strain evidence="2 3">BRFM310</strain>
    </source>
</reference>
<feature type="compositionally biased region" description="Polar residues" evidence="1">
    <location>
        <begin position="81"/>
        <end position="100"/>
    </location>
</feature>
<dbReference type="Proteomes" id="UP000193067">
    <property type="component" value="Unassembled WGS sequence"/>
</dbReference>
<feature type="compositionally biased region" description="Low complexity" evidence="1">
    <location>
        <begin position="1087"/>
        <end position="1116"/>
    </location>
</feature>
<accession>A0A1Y2ID88</accession>
<feature type="compositionally biased region" description="Low complexity" evidence="1">
    <location>
        <begin position="791"/>
        <end position="802"/>
    </location>
</feature>
<feature type="compositionally biased region" description="Basic and acidic residues" evidence="1">
    <location>
        <begin position="1225"/>
        <end position="1235"/>
    </location>
</feature>
<feature type="compositionally biased region" description="Basic and acidic residues" evidence="1">
    <location>
        <begin position="11"/>
        <end position="30"/>
    </location>
</feature>
<feature type="compositionally biased region" description="Polar residues" evidence="1">
    <location>
        <begin position="981"/>
        <end position="993"/>
    </location>
</feature>
<feature type="compositionally biased region" description="Pro residues" evidence="1">
    <location>
        <begin position="1004"/>
        <end position="1017"/>
    </location>
</feature>
<dbReference type="OrthoDB" id="3058872at2759"/>